<keyword evidence="5 6" id="KW-0067">ATP-binding</keyword>
<feature type="compositionally biased region" description="Basic and acidic residues" evidence="7">
    <location>
        <begin position="707"/>
        <end position="725"/>
    </location>
</feature>
<dbReference type="PROSITE" id="PS50011">
    <property type="entry name" value="PROTEIN_KINASE_DOM"/>
    <property type="match status" value="1"/>
</dbReference>
<dbReference type="PROSITE" id="PS00108">
    <property type="entry name" value="PROTEIN_KINASE_ST"/>
    <property type="match status" value="1"/>
</dbReference>
<keyword evidence="1" id="KW-0723">Serine/threonine-protein kinase</keyword>
<feature type="region of interest" description="Disordered" evidence="7">
    <location>
        <begin position="680"/>
        <end position="765"/>
    </location>
</feature>
<dbReference type="CDD" id="cd13994">
    <property type="entry name" value="STKc_HAL4_like"/>
    <property type="match status" value="1"/>
</dbReference>
<dbReference type="InterPro" id="IPR008271">
    <property type="entry name" value="Ser/Thr_kinase_AS"/>
</dbReference>
<feature type="region of interest" description="Disordered" evidence="7">
    <location>
        <begin position="429"/>
        <end position="495"/>
    </location>
</feature>
<feature type="region of interest" description="Disordered" evidence="7">
    <location>
        <begin position="1"/>
        <end position="42"/>
    </location>
</feature>
<dbReference type="EMBL" id="JAFCIX010000093">
    <property type="protein sequence ID" value="KAH6598952.1"/>
    <property type="molecule type" value="Genomic_DNA"/>
</dbReference>
<dbReference type="Pfam" id="PF00069">
    <property type="entry name" value="Pkinase"/>
    <property type="match status" value="1"/>
</dbReference>
<feature type="region of interest" description="Disordered" evidence="7">
    <location>
        <begin position="339"/>
        <end position="361"/>
    </location>
</feature>
<dbReference type="SUPFAM" id="SSF56112">
    <property type="entry name" value="Protein kinase-like (PK-like)"/>
    <property type="match status" value="1"/>
</dbReference>
<protein>
    <recommendedName>
        <fullName evidence="8">Protein kinase domain-containing protein</fullName>
    </recommendedName>
</protein>
<evidence type="ECO:0000256" key="2">
    <source>
        <dbReference type="ARBA" id="ARBA00022679"/>
    </source>
</evidence>
<keyword evidence="10" id="KW-1185">Reference proteome</keyword>
<evidence type="ECO:0000256" key="1">
    <source>
        <dbReference type="ARBA" id="ARBA00022527"/>
    </source>
</evidence>
<evidence type="ECO:0000256" key="3">
    <source>
        <dbReference type="ARBA" id="ARBA00022741"/>
    </source>
</evidence>
<feature type="compositionally biased region" description="Basic and acidic residues" evidence="7">
    <location>
        <begin position="468"/>
        <end position="495"/>
    </location>
</feature>
<evidence type="ECO:0000256" key="4">
    <source>
        <dbReference type="ARBA" id="ARBA00022777"/>
    </source>
</evidence>
<feature type="compositionally biased region" description="Polar residues" evidence="7">
    <location>
        <begin position="451"/>
        <end position="466"/>
    </location>
</feature>
<feature type="compositionally biased region" description="Polar residues" evidence="7">
    <location>
        <begin position="8"/>
        <end position="18"/>
    </location>
</feature>
<evidence type="ECO:0000256" key="6">
    <source>
        <dbReference type="PROSITE-ProRule" id="PRU10141"/>
    </source>
</evidence>
<evidence type="ECO:0000259" key="8">
    <source>
        <dbReference type="PROSITE" id="PS50011"/>
    </source>
</evidence>
<organism evidence="9 10">
    <name type="scientific">Batrachochytrium salamandrivorans</name>
    <dbReference type="NCBI Taxonomy" id="1357716"/>
    <lineage>
        <taxon>Eukaryota</taxon>
        <taxon>Fungi</taxon>
        <taxon>Fungi incertae sedis</taxon>
        <taxon>Chytridiomycota</taxon>
        <taxon>Chytridiomycota incertae sedis</taxon>
        <taxon>Chytridiomycetes</taxon>
        <taxon>Rhizophydiales</taxon>
        <taxon>Rhizophydiales incertae sedis</taxon>
        <taxon>Batrachochytrium</taxon>
    </lineage>
</organism>
<dbReference type="Proteomes" id="UP001648503">
    <property type="component" value="Unassembled WGS sequence"/>
</dbReference>
<accession>A0ABQ8FIT7</accession>
<name>A0ABQ8FIT7_9FUNG</name>
<feature type="compositionally biased region" description="Polar residues" evidence="7">
    <location>
        <begin position="508"/>
        <end position="520"/>
    </location>
</feature>
<dbReference type="InterPro" id="IPR000719">
    <property type="entry name" value="Prot_kinase_dom"/>
</dbReference>
<feature type="domain" description="Protein kinase" evidence="8">
    <location>
        <begin position="773"/>
        <end position="1042"/>
    </location>
</feature>
<proteinExistence type="predicted"/>
<dbReference type="Gene3D" id="1.10.510.10">
    <property type="entry name" value="Transferase(Phosphotransferase) domain 1"/>
    <property type="match status" value="1"/>
</dbReference>
<comment type="caution">
    <text evidence="9">The sequence shown here is derived from an EMBL/GenBank/DDBJ whole genome shotgun (WGS) entry which is preliminary data.</text>
</comment>
<evidence type="ECO:0000313" key="10">
    <source>
        <dbReference type="Proteomes" id="UP001648503"/>
    </source>
</evidence>
<dbReference type="SMART" id="SM00220">
    <property type="entry name" value="S_TKc"/>
    <property type="match status" value="1"/>
</dbReference>
<feature type="region of interest" description="Disordered" evidence="7">
    <location>
        <begin position="508"/>
        <end position="538"/>
    </location>
</feature>
<dbReference type="PANTHER" id="PTHR24345:SF0">
    <property type="entry name" value="CELL CYCLE SERINE_THREONINE-PROTEIN KINASE CDC5_MSD2"/>
    <property type="match status" value="1"/>
</dbReference>
<keyword evidence="3 6" id="KW-0547">Nucleotide-binding</keyword>
<evidence type="ECO:0000256" key="7">
    <source>
        <dbReference type="SAM" id="MobiDB-lite"/>
    </source>
</evidence>
<evidence type="ECO:0000313" key="9">
    <source>
        <dbReference type="EMBL" id="KAH6598952.1"/>
    </source>
</evidence>
<feature type="binding site" evidence="6">
    <location>
        <position position="805"/>
    </location>
    <ligand>
        <name>ATP</name>
        <dbReference type="ChEBI" id="CHEBI:30616"/>
    </ligand>
</feature>
<keyword evidence="2" id="KW-0808">Transferase</keyword>
<dbReference type="PANTHER" id="PTHR24345">
    <property type="entry name" value="SERINE/THREONINE-PROTEIN KINASE PLK"/>
    <property type="match status" value="1"/>
</dbReference>
<reference evidence="9 10" key="1">
    <citation type="submission" date="2021-02" db="EMBL/GenBank/DDBJ databases">
        <title>Variation within the Batrachochytrium salamandrivorans European outbreak.</title>
        <authorList>
            <person name="Kelly M."/>
            <person name="Pasmans F."/>
            <person name="Shea T.P."/>
            <person name="Munoz J.F."/>
            <person name="Carranza S."/>
            <person name="Cuomo C.A."/>
            <person name="Martel A."/>
        </authorList>
    </citation>
    <scope>NUCLEOTIDE SEQUENCE [LARGE SCALE GENOMIC DNA]</scope>
    <source>
        <strain evidence="9 10">AMFP18/2</strain>
    </source>
</reference>
<feature type="compositionally biased region" description="Low complexity" evidence="7">
    <location>
        <begin position="682"/>
        <end position="693"/>
    </location>
</feature>
<dbReference type="PROSITE" id="PS00107">
    <property type="entry name" value="PROTEIN_KINASE_ATP"/>
    <property type="match status" value="1"/>
</dbReference>
<dbReference type="InterPro" id="IPR011009">
    <property type="entry name" value="Kinase-like_dom_sf"/>
</dbReference>
<gene>
    <name evidence="9" type="ORF">BASA50_003459</name>
</gene>
<keyword evidence="4" id="KW-0418">Kinase</keyword>
<sequence length="1072" mass="119035">MEHGSIWKSVTNGSTESLTGGHRRTSYQAETPPPVTMGDIRDIDKSTPVRETLPRGVESIDMLHQHINANRDNNPVDMKGDVKCVGETTMAMGVDISIGGQHGGVGIYDSTSARVSIESYIRMDRESRLFTDDTDISQESINDYNVQDPITNELQCRQAEEKCIKTSGDEMLALELIRKAVSITDLEDVGQVLGMPHIEPALRELSTLSQSKPTRGELRWSGRAGTTGLIKPYVAIPIGDTSVRSSMISVKSVTALVSSDSVLAALPLPPPAMQAHGLPISKETVASAQVTYVDMPKTDHNSDTNTRFDMRDELDRIMNQVERPQTYDQQRFVLANPNVSQSNESVEHQDSKRGTSPPDVNQMGIVQQELTQKQSDLTARQAYAASRRRSMSLDSSKLLSTKHVPTNSHAEQHSSSQSTASRLKKFFQHRHESTEDELQSGRVENSHHASDASSNEIHASYESNARPSRREVHPSDESVEERQPERESHPSTTEYRKAGLSLASSINELSRHGNPSQTMHHQQDIHHKGLGSPQFASPVASATGSMRLFTRHPESLFNKLFHTHQHHRSTTGDDSDDETTTTRTDFIRSRDHHASLGCHGVTMGSSQLTSPQLHPTSGSVPSSLALASLEVLIENQPINAELSCSLAEGSDLPVTTTSVGRPTRLSADELPQLGTSNLAEVTSPQTPSSTASTLHGFAFLKSKHDRRTRERSETEGSHSIFKELRSSIAHRRGNSGQAFGRPGDDHDSLNQMNSGHRAMHSSGSEVSLLEKYGKPDEVLGKGANATVRLLTHRKNGVTDKLYAIKEFRKLRKDETEKDYIKKVISEFCISSSMHHENIVETVDLIRDEHGRWCEVMEYCSGGDLFNKTMQIGFSGNEEIYCLFRQLLGGVGYMHSIGVAHRDLKPENLLLDETGKTLKVTDFGTSAVFRTQWEKEPHKLHGICGSQPYIAPEEWDTQHEYIPTKVDVWACGMILYAMLSKNLLWKMAQVSNEQYATYLRKRETGFPQFLRYSNGPNELLHTCMNPDPLKRPEISQLITDPWVAGIDCCRSAKSDTNNFNSGTTHTHLHPSKP</sequence>
<dbReference type="InterPro" id="IPR017441">
    <property type="entry name" value="Protein_kinase_ATP_BS"/>
</dbReference>
<evidence type="ECO:0000256" key="5">
    <source>
        <dbReference type="ARBA" id="ARBA00022840"/>
    </source>
</evidence>